<feature type="region of interest" description="Disordered" evidence="1">
    <location>
        <begin position="1"/>
        <end position="95"/>
    </location>
</feature>
<gene>
    <name evidence="2" type="ORF">NA57DRAFT_62164</name>
</gene>
<feature type="compositionally biased region" description="Low complexity" evidence="1">
    <location>
        <begin position="60"/>
        <end position="71"/>
    </location>
</feature>
<dbReference type="AlphaFoldDB" id="A0A9P4I0S0"/>
<feature type="compositionally biased region" description="Basic and acidic residues" evidence="1">
    <location>
        <begin position="191"/>
        <end position="203"/>
    </location>
</feature>
<feature type="compositionally biased region" description="Polar residues" evidence="1">
    <location>
        <begin position="154"/>
        <end position="164"/>
    </location>
</feature>
<accession>A0A9P4I0S0</accession>
<feature type="region of interest" description="Disordered" evidence="1">
    <location>
        <begin position="124"/>
        <end position="164"/>
    </location>
</feature>
<keyword evidence="3" id="KW-1185">Reference proteome</keyword>
<dbReference type="EMBL" id="ML978142">
    <property type="protein sequence ID" value="KAF2092855.1"/>
    <property type="molecule type" value="Genomic_DNA"/>
</dbReference>
<evidence type="ECO:0000313" key="2">
    <source>
        <dbReference type="EMBL" id="KAF2092855.1"/>
    </source>
</evidence>
<evidence type="ECO:0000256" key="1">
    <source>
        <dbReference type="SAM" id="MobiDB-lite"/>
    </source>
</evidence>
<evidence type="ECO:0000313" key="3">
    <source>
        <dbReference type="Proteomes" id="UP000799772"/>
    </source>
</evidence>
<feature type="region of interest" description="Disordered" evidence="1">
    <location>
        <begin position="181"/>
        <end position="203"/>
    </location>
</feature>
<protein>
    <submittedName>
        <fullName evidence="2">Uncharacterized protein</fullName>
    </submittedName>
</protein>
<dbReference type="Proteomes" id="UP000799772">
    <property type="component" value="Unassembled WGS sequence"/>
</dbReference>
<comment type="caution">
    <text evidence="2">The sequence shown here is derived from an EMBL/GenBank/DDBJ whole genome shotgun (WGS) entry which is preliminary data.</text>
</comment>
<feature type="compositionally biased region" description="Basic and acidic residues" evidence="1">
    <location>
        <begin position="124"/>
        <end position="134"/>
    </location>
</feature>
<proteinExistence type="predicted"/>
<name>A0A9P4I0S0_9PEZI</name>
<sequence>MRLPQVITDTNRATSSEAHKGIERSHSERNEEQEIHALMPRPMKKPKHLQPTEHATQYDSSSPSRSLQTPPSLLPPESEERVEYQLASTQGELREEPFKYSTNHLVDKFLQNVSPESDALRVDVADASSREHHQQQGAGDPSRAPTSVPWPEDASSSDLNSTNRSQLTQENLILLEREHTASPSVCTESDMAPHDTTELKSHGVDVRQRVHNTVPEPLRPFATWILHKVHEEYDERAENLALQIVAQAVESLEVNEATFRDNIQNLLVPRGLMETDPHLRDPGFDGICKLNEVYLSPLWQADPQRQSPGKADVMITYVSNEKFKTQGRSQDAPFTEEQEDTIYHHHPCRLEGTTSDSHPGLPICNLEFEAHSGSLSEAMCECAKNGSCMVNHFMSVVDYALKSSKGNSTIGDLKIPMQYTQALTTSKNPGPKLELPQELNLIYANAKTTGYWAYLHTVGFQITVSPWTAQLYMVYMVAAKKVQTPISRYEMAAIGPLINMQDCAHVKRLKHNLFNICKWALGYRLQFLQSCLDLAQEHEDVLRKARQGSARGTKPTLQRGLVIVSATSTGSKAAPPDWSTYARMEAIAKASNKPPVRAFGHTLVHCTTPNGSGVAYNDASHSNWITFTQIPCRLGMAQNPTVRCFL</sequence>
<feature type="compositionally biased region" description="Polar residues" evidence="1">
    <location>
        <begin position="7"/>
        <end position="16"/>
    </location>
</feature>
<reference evidence="2" key="1">
    <citation type="journal article" date="2020" name="Stud. Mycol.">
        <title>101 Dothideomycetes genomes: a test case for predicting lifestyles and emergence of pathogens.</title>
        <authorList>
            <person name="Haridas S."/>
            <person name="Albert R."/>
            <person name="Binder M."/>
            <person name="Bloem J."/>
            <person name="Labutti K."/>
            <person name="Salamov A."/>
            <person name="Andreopoulos B."/>
            <person name="Baker S."/>
            <person name="Barry K."/>
            <person name="Bills G."/>
            <person name="Bluhm B."/>
            <person name="Cannon C."/>
            <person name="Castanera R."/>
            <person name="Culley D."/>
            <person name="Daum C."/>
            <person name="Ezra D."/>
            <person name="Gonzalez J."/>
            <person name="Henrissat B."/>
            <person name="Kuo A."/>
            <person name="Liang C."/>
            <person name="Lipzen A."/>
            <person name="Lutzoni F."/>
            <person name="Magnuson J."/>
            <person name="Mondo S."/>
            <person name="Nolan M."/>
            <person name="Ohm R."/>
            <person name="Pangilinan J."/>
            <person name="Park H.-J."/>
            <person name="Ramirez L."/>
            <person name="Alfaro M."/>
            <person name="Sun H."/>
            <person name="Tritt A."/>
            <person name="Yoshinaga Y."/>
            <person name="Zwiers L.-H."/>
            <person name="Turgeon B."/>
            <person name="Goodwin S."/>
            <person name="Spatafora J."/>
            <person name="Crous P."/>
            <person name="Grigoriev I."/>
        </authorList>
    </citation>
    <scope>NUCLEOTIDE SEQUENCE</scope>
    <source>
        <strain evidence="2">CBS 133067</strain>
    </source>
</reference>
<feature type="compositionally biased region" description="Basic and acidic residues" evidence="1">
    <location>
        <begin position="17"/>
        <end position="35"/>
    </location>
</feature>
<organism evidence="2 3">
    <name type="scientific">Rhizodiscina lignyota</name>
    <dbReference type="NCBI Taxonomy" id="1504668"/>
    <lineage>
        <taxon>Eukaryota</taxon>
        <taxon>Fungi</taxon>
        <taxon>Dikarya</taxon>
        <taxon>Ascomycota</taxon>
        <taxon>Pezizomycotina</taxon>
        <taxon>Dothideomycetes</taxon>
        <taxon>Pleosporomycetidae</taxon>
        <taxon>Aulographales</taxon>
        <taxon>Rhizodiscinaceae</taxon>
        <taxon>Rhizodiscina</taxon>
    </lineage>
</organism>